<sequence length="441" mass="48424">MPQTITTSTDDRAVVKAKILELNRLALDADTRMRASLKVSNTASAYVWRDRRDSYNAESKRLTDWLNAPAPRPVPAPTPVITPQPAISSNDFITTTADAFNASGGSQDYAHNAILKALLDGEYSSSSIPANDAKAAAYDIVRQNNGSPLHWIRNQAQSQALNNSLPHPGSADQRRFPTLNTRGLHAGETFFIRDFMQVYSSGNITIGNLMIVDDTVYSEFAQDFNRLVNSINEYQKQQGRPYRVFPFLRMAHRDAVQLIPGISDGINQFGGAVMNNVSVTGNLIYSDGALQGVFATDGAFRNLHIRSNSLQIGGEHTISINGMLSGSILGNTDINNRPLADSKIALYPLRLGGGANIYVLGFSNKASIRSTDARYYQYEAILGVPATRDFRQQVIPNGTCYRNVDMVELLTLLKGQYPQTPAQWQAVMVELSQRGFAQVVS</sequence>
<reference evidence="1 2" key="1">
    <citation type="submission" date="2021-04" db="EMBL/GenBank/DDBJ databases">
        <title>Genomics, taxonomy and metabolism of representatives of sulfur bacteria of the genus Thiothrix: Thiothrix fructosivorans QT, Thiothrix unzii A1T and three new species, Thiothrix subterranea sp. nov., Thiothrix litoralis sp. nov. and 'Candidatus Thiothrix anitrata' sp. nov.</title>
        <authorList>
            <person name="Ravin N.V."/>
            <person name="Smolyakov D."/>
            <person name="Rudenko T.S."/>
            <person name="Mardanov A.V."/>
            <person name="Beletsky A.V."/>
            <person name="Markov N.D."/>
            <person name="Fomenkov A.I."/>
            <person name="Roberts R.J."/>
            <person name="Karnachuk O.V."/>
            <person name="Novikov A."/>
            <person name="Grabovich M.Y."/>
        </authorList>
    </citation>
    <scope>NUCLEOTIDE SEQUENCE [LARGE SCALE GENOMIC DNA]</scope>
    <source>
        <strain evidence="1 2">AS</strain>
    </source>
</reference>
<protein>
    <submittedName>
        <fullName evidence="1">Uncharacterized protein</fullName>
    </submittedName>
</protein>
<accession>A0ABX7WPX5</accession>
<proteinExistence type="predicted"/>
<gene>
    <name evidence="1" type="ORF">J9253_14505</name>
</gene>
<dbReference type="Proteomes" id="UP000672039">
    <property type="component" value="Chromosome"/>
</dbReference>
<dbReference type="RefSeq" id="WP_210221631.1">
    <property type="nucleotide sequence ID" value="NZ_CP072801.1"/>
</dbReference>
<evidence type="ECO:0000313" key="1">
    <source>
        <dbReference type="EMBL" id="QTR45207.1"/>
    </source>
</evidence>
<name>A0ABX7WPX5_9GAMM</name>
<evidence type="ECO:0000313" key="2">
    <source>
        <dbReference type="Proteomes" id="UP000672039"/>
    </source>
</evidence>
<dbReference type="EMBL" id="CP072801">
    <property type="protein sequence ID" value="QTR45207.1"/>
    <property type="molecule type" value="Genomic_DNA"/>
</dbReference>
<organism evidence="1 2">
    <name type="scientific">Thiothrix litoralis</name>
    <dbReference type="NCBI Taxonomy" id="2891210"/>
    <lineage>
        <taxon>Bacteria</taxon>
        <taxon>Pseudomonadati</taxon>
        <taxon>Pseudomonadota</taxon>
        <taxon>Gammaproteobacteria</taxon>
        <taxon>Thiotrichales</taxon>
        <taxon>Thiotrichaceae</taxon>
        <taxon>Thiothrix</taxon>
    </lineage>
</organism>
<keyword evidence="2" id="KW-1185">Reference proteome</keyword>